<dbReference type="Proteomes" id="UP000094385">
    <property type="component" value="Unassembled WGS sequence"/>
</dbReference>
<gene>
    <name evidence="1" type="ORF">LIPSTDRAFT_334923</name>
</gene>
<evidence type="ECO:0000313" key="1">
    <source>
        <dbReference type="EMBL" id="ODQ69000.1"/>
    </source>
</evidence>
<dbReference type="AlphaFoldDB" id="A0A1E3PUJ9"/>
<accession>A0A1E3PUJ9</accession>
<organism evidence="1 2">
    <name type="scientific">Lipomyces starkeyi NRRL Y-11557</name>
    <dbReference type="NCBI Taxonomy" id="675824"/>
    <lineage>
        <taxon>Eukaryota</taxon>
        <taxon>Fungi</taxon>
        <taxon>Dikarya</taxon>
        <taxon>Ascomycota</taxon>
        <taxon>Saccharomycotina</taxon>
        <taxon>Lipomycetes</taxon>
        <taxon>Lipomycetales</taxon>
        <taxon>Lipomycetaceae</taxon>
        <taxon>Lipomyces</taxon>
    </lineage>
</organism>
<dbReference type="EMBL" id="KV454306">
    <property type="protein sequence ID" value="ODQ69000.1"/>
    <property type="molecule type" value="Genomic_DNA"/>
</dbReference>
<reference evidence="1 2" key="1">
    <citation type="journal article" date="2016" name="Proc. Natl. Acad. Sci. U.S.A.">
        <title>Comparative genomics of biotechnologically important yeasts.</title>
        <authorList>
            <person name="Riley R."/>
            <person name="Haridas S."/>
            <person name="Wolfe K.H."/>
            <person name="Lopes M.R."/>
            <person name="Hittinger C.T."/>
            <person name="Goeker M."/>
            <person name="Salamov A.A."/>
            <person name="Wisecaver J.H."/>
            <person name="Long T.M."/>
            <person name="Calvey C.H."/>
            <person name="Aerts A.L."/>
            <person name="Barry K.W."/>
            <person name="Choi C."/>
            <person name="Clum A."/>
            <person name="Coughlan A.Y."/>
            <person name="Deshpande S."/>
            <person name="Douglass A.P."/>
            <person name="Hanson S.J."/>
            <person name="Klenk H.-P."/>
            <person name="LaButti K.M."/>
            <person name="Lapidus A."/>
            <person name="Lindquist E.A."/>
            <person name="Lipzen A.M."/>
            <person name="Meier-Kolthoff J.P."/>
            <person name="Ohm R.A."/>
            <person name="Otillar R.P."/>
            <person name="Pangilinan J.L."/>
            <person name="Peng Y."/>
            <person name="Rokas A."/>
            <person name="Rosa C.A."/>
            <person name="Scheuner C."/>
            <person name="Sibirny A.A."/>
            <person name="Slot J.C."/>
            <person name="Stielow J.B."/>
            <person name="Sun H."/>
            <person name="Kurtzman C.P."/>
            <person name="Blackwell M."/>
            <person name="Grigoriev I.V."/>
            <person name="Jeffries T.W."/>
        </authorList>
    </citation>
    <scope>NUCLEOTIDE SEQUENCE [LARGE SCALE GENOMIC DNA]</scope>
    <source>
        <strain evidence="1 2">NRRL Y-11557</strain>
    </source>
</reference>
<sequence length="106" mass="12445">MSMKHLPTIHLSEFLQRRSNGGWKSAKENFIHRFKRWLSICYRYQQCRPSPSECSPALGERSLGIERGLVRQIIERTECLKSWLRSNITSGLGIIHEETMEMIRVI</sequence>
<name>A0A1E3PUJ9_LIPST</name>
<evidence type="ECO:0000313" key="2">
    <source>
        <dbReference type="Proteomes" id="UP000094385"/>
    </source>
</evidence>
<proteinExistence type="predicted"/>
<protein>
    <submittedName>
        <fullName evidence="1">Uncharacterized protein</fullName>
    </submittedName>
</protein>
<keyword evidence="2" id="KW-1185">Reference proteome</keyword>